<dbReference type="InterPro" id="IPR029063">
    <property type="entry name" value="SAM-dependent_MTases_sf"/>
</dbReference>
<dbReference type="RefSeq" id="WP_190353259.1">
    <property type="nucleotide sequence ID" value="NZ_JACJPY010000153.1"/>
</dbReference>
<organism evidence="5 6">
    <name type="scientific">Pseudanabaena cinerea FACHB-1277</name>
    <dbReference type="NCBI Taxonomy" id="2949581"/>
    <lineage>
        <taxon>Bacteria</taxon>
        <taxon>Bacillati</taxon>
        <taxon>Cyanobacteriota</taxon>
        <taxon>Cyanophyceae</taxon>
        <taxon>Pseudanabaenales</taxon>
        <taxon>Pseudanabaenaceae</taxon>
        <taxon>Pseudanabaena</taxon>
        <taxon>Pseudanabaena cinerea</taxon>
    </lineage>
</organism>
<reference evidence="5" key="2">
    <citation type="submission" date="2020-08" db="EMBL/GenBank/DDBJ databases">
        <authorList>
            <person name="Chen M."/>
            <person name="Teng W."/>
            <person name="Zhao L."/>
            <person name="Hu C."/>
            <person name="Zhou Y."/>
            <person name="Han B."/>
            <person name="Song L."/>
            <person name="Shu W."/>
        </authorList>
    </citation>
    <scope>NUCLEOTIDE SEQUENCE</scope>
    <source>
        <strain evidence="5">FACHB-1277</strain>
    </source>
</reference>
<accession>A0A926UWZ7</accession>
<dbReference type="Proteomes" id="UP000631421">
    <property type="component" value="Unassembled WGS sequence"/>
</dbReference>
<name>A0A926UWZ7_9CYAN</name>
<comment type="catalytic activity">
    <reaction evidence="4">
        <text>a 2'-deoxyadenosine in DNA + S-adenosyl-L-methionine = an N(6)-methyl-2'-deoxyadenosine in DNA + S-adenosyl-L-homocysteine + H(+)</text>
        <dbReference type="Rhea" id="RHEA:15197"/>
        <dbReference type="Rhea" id="RHEA-COMP:12418"/>
        <dbReference type="Rhea" id="RHEA-COMP:12419"/>
        <dbReference type="ChEBI" id="CHEBI:15378"/>
        <dbReference type="ChEBI" id="CHEBI:57856"/>
        <dbReference type="ChEBI" id="CHEBI:59789"/>
        <dbReference type="ChEBI" id="CHEBI:90615"/>
        <dbReference type="ChEBI" id="CHEBI:90616"/>
        <dbReference type="EC" id="2.1.1.72"/>
    </reaction>
</comment>
<dbReference type="EC" id="2.1.1.72" evidence="1"/>
<dbReference type="InterPro" id="IPR050953">
    <property type="entry name" value="N4_N6_ade-DNA_methylase"/>
</dbReference>
<dbReference type="GO" id="GO:0009007">
    <property type="term" value="F:site-specific DNA-methyltransferase (adenine-specific) activity"/>
    <property type="evidence" value="ECO:0007669"/>
    <property type="project" value="UniProtKB-EC"/>
</dbReference>
<dbReference type="SUPFAM" id="SSF53335">
    <property type="entry name" value="S-adenosyl-L-methionine-dependent methyltransferases"/>
    <property type="match status" value="1"/>
</dbReference>
<comment type="caution">
    <text evidence="5">The sequence shown here is derived from an EMBL/GenBank/DDBJ whole genome shotgun (WGS) entry which is preliminary data.</text>
</comment>
<keyword evidence="6" id="KW-1185">Reference proteome</keyword>
<protein>
    <recommendedName>
        <fullName evidence="1">site-specific DNA-methyltransferase (adenine-specific)</fullName>
        <ecNumber evidence="1">2.1.1.72</ecNumber>
    </recommendedName>
</protein>
<dbReference type="AlphaFoldDB" id="A0A926UWZ7"/>
<evidence type="ECO:0000256" key="4">
    <source>
        <dbReference type="ARBA" id="ARBA00047942"/>
    </source>
</evidence>
<dbReference type="EMBL" id="JACJPY010000153">
    <property type="protein sequence ID" value="MBD2152801.1"/>
    <property type="molecule type" value="Genomic_DNA"/>
</dbReference>
<evidence type="ECO:0000256" key="3">
    <source>
        <dbReference type="ARBA" id="ARBA00022679"/>
    </source>
</evidence>
<dbReference type="Gene3D" id="3.40.50.150">
    <property type="entry name" value="Vaccinia Virus protein VP39"/>
    <property type="match status" value="1"/>
</dbReference>
<evidence type="ECO:0000256" key="1">
    <source>
        <dbReference type="ARBA" id="ARBA00011900"/>
    </source>
</evidence>
<dbReference type="PANTHER" id="PTHR33841">
    <property type="entry name" value="DNA METHYLTRANSFERASE YEEA-RELATED"/>
    <property type="match status" value="1"/>
</dbReference>
<reference evidence="5" key="1">
    <citation type="journal article" date="2015" name="ISME J.">
        <title>Draft Genome Sequence of Streptomyces incarnatus NRRL8089, which Produces the Nucleoside Antibiotic Sinefungin.</title>
        <authorList>
            <person name="Oshima K."/>
            <person name="Hattori M."/>
            <person name="Shimizu H."/>
            <person name="Fukuda K."/>
            <person name="Nemoto M."/>
            <person name="Inagaki K."/>
            <person name="Tamura T."/>
        </authorList>
    </citation>
    <scope>NUCLEOTIDE SEQUENCE</scope>
    <source>
        <strain evidence="5">FACHB-1277</strain>
    </source>
</reference>
<evidence type="ECO:0000256" key="2">
    <source>
        <dbReference type="ARBA" id="ARBA00022603"/>
    </source>
</evidence>
<evidence type="ECO:0000313" key="6">
    <source>
        <dbReference type="Proteomes" id="UP000631421"/>
    </source>
</evidence>
<sequence length="567" mass="65571">MNQRSPYYSLLHPKPLARRVSSFGFPRDLGDRFQVLHKWLRFASDGKPSNLITEAQFLHDIFVDILGYRSPFETTIGAWELELHPKPVLGFFAEDLVNVIVEISINTAEQGAIIKPEPEHETTEWLVVLDYREICLYHRHVSSLFCQRFAWESLADLEQLKAFYFLLSRRTLLKGIANSDERSRTTQLLEESHQLESEILKNFYSHYSKIRGQLIKDFRYRLQALSQSAPSEDAMPEAQLPSMDTSQAIEIAIYQAQKLLNRILFVAYCEDRQLLPEHLIKDAYEFVNPYLEQPIWENYKAIFRWVHQGNKRYRIPIEAYPLSIFASDRLLDQALFVGDELCRQIKEITRFDFEQDITRHMLTGLLDESLKELAQYRKDLSYLSKRRSPKLPCKNILQSESVIKILQHHLSLTAPQVQSPASLDNESDRERATIDYCCEYQKRLLNIKVVHPKCGSGVFLVTALEFLISEHERIHYLITKFAPDASQSAFVSLADSAMYILQHNLFGCDVSAEAVDMTRLVLCLRSLEVSKSLPNVNQNIQLGELANCDFGEEFKLASDRGELVILK</sequence>
<dbReference type="GO" id="GO:0032259">
    <property type="term" value="P:methylation"/>
    <property type="evidence" value="ECO:0007669"/>
    <property type="project" value="UniProtKB-KW"/>
</dbReference>
<proteinExistence type="predicted"/>
<keyword evidence="2" id="KW-0489">Methyltransferase</keyword>
<dbReference type="PANTHER" id="PTHR33841:SF1">
    <property type="entry name" value="DNA METHYLTRANSFERASE A"/>
    <property type="match status" value="1"/>
</dbReference>
<evidence type="ECO:0000313" key="5">
    <source>
        <dbReference type="EMBL" id="MBD2152801.1"/>
    </source>
</evidence>
<keyword evidence="3" id="KW-0808">Transferase</keyword>
<gene>
    <name evidence="5" type="ORF">H6F44_22190</name>
</gene>